<evidence type="ECO:0000256" key="6">
    <source>
        <dbReference type="ARBA" id="ARBA00022840"/>
    </source>
</evidence>
<dbReference type="GO" id="GO:0006260">
    <property type="term" value="P:DNA replication"/>
    <property type="evidence" value="ECO:0007669"/>
    <property type="project" value="UniProtKB-UniRule"/>
</dbReference>
<keyword evidence="16" id="KW-1185">Reference proteome</keyword>
<evidence type="ECO:0000256" key="7">
    <source>
        <dbReference type="ARBA" id="ARBA00023125"/>
    </source>
</evidence>
<keyword evidence="3 11" id="KW-0547">Nucleotide-binding</keyword>
<reference evidence="15 16" key="1">
    <citation type="submission" date="2019-04" db="EMBL/GenBank/DDBJ databases">
        <title>Natronospirillum operosus gen. nov., sp. nov., a haloalkaliphilic satellite isolated from decaying biomass of laboratory culture of cyanobacterium Geitlerinema sp. and proposal of Natronospirillaceae fam. nov. and Saccharospirillaceae fam. nov.</title>
        <authorList>
            <person name="Kevbrin V."/>
            <person name="Boltyanskaya Y."/>
            <person name="Koziaeva V."/>
            <person name="Grouzdev D.S."/>
            <person name="Park M."/>
            <person name="Cho J."/>
        </authorList>
    </citation>
    <scope>NUCLEOTIDE SEQUENCE [LARGE SCALE GENOMIC DNA]</scope>
    <source>
        <strain evidence="15 16">G-116</strain>
    </source>
</reference>
<dbReference type="InterPro" id="IPR027417">
    <property type="entry name" value="P-loop_NTPase"/>
</dbReference>
<evidence type="ECO:0000313" key="15">
    <source>
        <dbReference type="EMBL" id="TGG91359.1"/>
    </source>
</evidence>
<dbReference type="Pfam" id="PF00580">
    <property type="entry name" value="UvrD-helicase"/>
    <property type="match status" value="1"/>
</dbReference>
<organism evidence="15 16">
    <name type="scientific">Natronospirillum operosum</name>
    <dbReference type="NCBI Taxonomy" id="2759953"/>
    <lineage>
        <taxon>Bacteria</taxon>
        <taxon>Pseudomonadati</taxon>
        <taxon>Pseudomonadota</taxon>
        <taxon>Gammaproteobacteria</taxon>
        <taxon>Oceanospirillales</taxon>
        <taxon>Natronospirillaceae</taxon>
        <taxon>Natronospirillum</taxon>
    </lineage>
</organism>
<dbReference type="EMBL" id="SRMF01000009">
    <property type="protein sequence ID" value="TGG91359.1"/>
    <property type="molecule type" value="Genomic_DNA"/>
</dbReference>
<evidence type="ECO:0000259" key="13">
    <source>
        <dbReference type="PROSITE" id="PS51198"/>
    </source>
</evidence>
<evidence type="ECO:0000256" key="1">
    <source>
        <dbReference type="ARBA" id="ARBA00009922"/>
    </source>
</evidence>
<keyword evidence="5 11" id="KW-0347">Helicase</keyword>
<dbReference type="Gene3D" id="3.40.50.300">
    <property type="entry name" value="P-loop containing nucleotide triphosphate hydrolases"/>
    <property type="match status" value="2"/>
</dbReference>
<dbReference type="InterPro" id="IPR014017">
    <property type="entry name" value="DNA_helicase_UvrD-like_C"/>
</dbReference>
<keyword evidence="4 11" id="KW-0378">Hydrolase</keyword>
<dbReference type="HAMAP" id="MF_01920">
    <property type="entry name" value="Helicase_Rep"/>
    <property type="match status" value="1"/>
</dbReference>
<dbReference type="AlphaFoldDB" id="A0A4Z0W2Z8"/>
<evidence type="ECO:0000256" key="2">
    <source>
        <dbReference type="ARBA" id="ARBA00022705"/>
    </source>
</evidence>
<dbReference type="InterPro" id="IPR000212">
    <property type="entry name" value="DNA_helicase_UvrD/REP"/>
</dbReference>
<accession>A0A4Z0W2Z8</accession>
<dbReference type="GO" id="GO:0005524">
    <property type="term" value="F:ATP binding"/>
    <property type="evidence" value="ECO:0007669"/>
    <property type="project" value="UniProtKB-UniRule"/>
</dbReference>
<dbReference type="PROSITE" id="PS51217">
    <property type="entry name" value="UVRD_HELICASE_CTER"/>
    <property type="match status" value="1"/>
</dbReference>
<protein>
    <recommendedName>
        <fullName evidence="11">ATP-dependent DNA helicase Rep</fullName>
        <ecNumber evidence="11">5.6.2.4</ecNumber>
    </recommendedName>
    <alternativeName>
        <fullName evidence="11">DNA 3'-5' helicase Rep</fullName>
    </alternativeName>
</protein>
<dbReference type="Gene3D" id="1.10.10.160">
    <property type="match status" value="1"/>
</dbReference>
<dbReference type="OrthoDB" id="9806690at2"/>
<sequence length="673" mass="77173">MSRLNERQADAVHDIDGPMLVLAGAGSGKTSVITRKIAWLIQDCGYQARHIVALTFTNKAAREMKTRVAQLVQGKAARGLTVSTFHTLGLNMLRRETAAAGLKPNFTLFDQADSLALIKDILTREFPNDIDQAGHLQNLISNWKNDLRNPAQARSYARNADEELAAQVYEHYARLLSAYNAVDFDDLIRRPAELLQQNAELRERWQKRIRYLLVDEYQDTNSSQYELVKLLVGDHPRFTVVGDDDQSIYSWRGARPENLAQLQEDYPNLRVVKLEQNYRSTGRILKAANHLIDHNPHVFQKRLWSDMGYGEPIRIIRTANEEQEIDRVVTEIITNRLHHKLEHRDFAVLYRGNHQSRLLELKLQEARIPYKLSGGTSFFARAEIKDVMAYLRLLINPDDDAAFLRIINTPRREIGAATLEKLGLFCGARHVSLYQGAGDRELDGVLSGRALMHLHSFVEWLDDKRHKLSVSAAPVDIIRELLFDIDYESWLRQEAGNARAAEKRMANVWQLIDSLQGMLDRGDEQDDSEVAIEDAITRLVLRDMLERQEEEAETNAVQLMTLHAAKGLEFPRVFMIGLEEELLPHRNSIESDDIEEERRLMYVGITRAQRALTITYAARRRQFGEIVDCMPSRFLQEMPQDDLVWEGLEAPTQQESRAARRSTLDSLYAMLDD</sequence>
<evidence type="ECO:0000313" key="16">
    <source>
        <dbReference type="Proteomes" id="UP000297475"/>
    </source>
</evidence>
<feature type="binding site" evidence="12">
    <location>
        <begin position="23"/>
        <end position="30"/>
    </location>
    <ligand>
        <name>ATP</name>
        <dbReference type="ChEBI" id="CHEBI:30616"/>
    </ligand>
</feature>
<feature type="domain" description="UvrD-like helicase C-terminal" evidence="14">
    <location>
        <begin position="282"/>
        <end position="567"/>
    </location>
</feature>
<dbReference type="PANTHER" id="PTHR11070:SF64">
    <property type="entry name" value="ATP-DEPENDENT DNA HELICASE REP"/>
    <property type="match status" value="1"/>
</dbReference>
<comment type="catalytic activity">
    <reaction evidence="10 11">
        <text>ATP + H2O = ADP + phosphate + H(+)</text>
        <dbReference type="Rhea" id="RHEA:13065"/>
        <dbReference type="ChEBI" id="CHEBI:15377"/>
        <dbReference type="ChEBI" id="CHEBI:15378"/>
        <dbReference type="ChEBI" id="CHEBI:30616"/>
        <dbReference type="ChEBI" id="CHEBI:43474"/>
        <dbReference type="ChEBI" id="CHEBI:456216"/>
        <dbReference type="EC" id="5.6.2.4"/>
    </reaction>
</comment>
<dbReference type="GO" id="GO:0016887">
    <property type="term" value="F:ATP hydrolysis activity"/>
    <property type="evidence" value="ECO:0007669"/>
    <property type="project" value="RHEA"/>
</dbReference>
<feature type="binding site" evidence="11">
    <location>
        <position position="279"/>
    </location>
    <ligand>
        <name>ATP</name>
        <dbReference type="ChEBI" id="CHEBI:30616"/>
    </ligand>
</feature>
<evidence type="ECO:0000256" key="8">
    <source>
        <dbReference type="ARBA" id="ARBA00023235"/>
    </source>
</evidence>
<dbReference type="InterPro" id="IPR005752">
    <property type="entry name" value="Helicase_Rep"/>
</dbReference>
<dbReference type="GO" id="GO:0000725">
    <property type="term" value="P:recombinational repair"/>
    <property type="evidence" value="ECO:0007669"/>
    <property type="project" value="TreeGrafter"/>
</dbReference>
<keyword evidence="7 11" id="KW-0238">DNA-binding</keyword>
<comment type="similarity">
    <text evidence="1 11">Belongs to the helicase family. UvrD subfamily.</text>
</comment>
<dbReference type="CDD" id="cd17932">
    <property type="entry name" value="DEXQc_UvrD"/>
    <property type="match status" value="1"/>
</dbReference>
<dbReference type="GO" id="GO:0005829">
    <property type="term" value="C:cytosol"/>
    <property type="evidence" value="ECO:0007669"/>
    <property type="project" value="TreeGrafter"/>
</dbReference>
<comment type="subunit">
    <text evidence="11">Homodimer.</text>
</comment>
<dbReference type="GO" id="GO:0003697">
    <property type="term" value="F:single-stranded DNA binding"/>
    <property type="evidence" value="ECO:0007669"/>
    <property type="project" value="UniProtKB-UniRule"/>
</dbReference>
<dbReference type="GO" id="GO:0043138">
    <property type="term" value="F:3'-5' DNA helicase activity"/>
    <property type="evidence" value="ECO:0007669"/>
    <property type="project" value="UniProtKB-UniRule"/>
</dbReference>
<keyword evidence="8 11" id="KW-0413">Isomerase</keyword>
<dbReference type="SUPFAM" id="SSF52540">
    <property type="entry name" value="P-loop containing nucleoside triphosphate hydrolases"/>
    <property type="match status" value="1"/>
</dbReference>
<feature type="domain" description="UvrD-like helicase ATP-binding" evidence="13">
    <location>
        <begin position="2"/>
        <end position="281"/>
    </location>
</feature>
<dbReference type="PANTHER" id="PTHR11070">
    <property type="entry name" value="UVRD / RECB / PCRA DNA HELICASE FAMILY MEMBER"/>
    <property type="match status" value="1"/>
</dbReference>
<name>A0A4Z0W2Z8_9GAMM</name>
<dbReference type="Pfam" id="PF13361">
    <property type="entry name" value="UvrD_C"/>
    <property type="match status" value="1"/>
</dbReference>
<dbReference type="Proteomes" id="UP000297475">
    <property type="component" value="Unassembled WGS sequence"/>
</dbReference>
<dbReference type="CDD" id="cd18807">
    <property type="entry name" value="SF1_C_UvrD"/>
    <property type="match status" value="1"/>
</dbReference>
<comment type="function">
    <text evidence="11">Rep helicase is a single-stranded DNA-dependent ATPase involved in DNA replication; it can initiate unwinding at a nick in the DNA. It binds to the single-stranded DNA and acts in a progressive fashion along the DNA in the 3' to 5' direction.</text>
</comment>
<evidence type="ECO:0000256" key="4">
    <source>
        <dbReference type="ARBA" id="ARBA00022801"/>
    </source>
</evidence>
<evidence type="ECO:0000256" key="12">
    <source>
        <dbReference type="PROSITE-ProRule" id="PRU00560"/>
    </source>
</evidence>
<gene>
    <name evidence="11 15" type="primary">rep</name>
    <name evidence="15" type="ORF">E4656_16705</name>
</gene>
<evidence type="ECO:0000256" key="9">
    <source>
        <dbReference type="ARBA" id="ARBA00034617"/>
    </source>
</evidence>
<dbReference type="InterPro" id="IPR013986">
    <property type="entry name" value="DExx_box_DNA_helicase_dom_sf"/>
</dbReference>
<dbReference type="RefSeq" id="WP_135484451.1">
    <property type="nucleotide sequence ID" value="NZ_SRMF01000009.1"/>
</dbReference>
<dbReference type="EC" id="5.6.2.4" evidence="11"/>
<dbReference type="PROSITE" id="PS51198">
    <property type="entry name" value="UVRD_HELICASE_ATP_BIND"/>
    <property type="match status" value="1"/>
</dbReference>
<keyword evidence="6 11" id="KW-0067">ATP-binding</keyword>
<dbReference type="InterPro" id="IPR014016">
    <property type="entry name" value="UvrD-like_ATP-bd"/>
</dbReference>
<evidence type="ECO:0000256" key="11">
    <source>
        <dbReference type="HAMAP-Rule" id="MF_01920"/>
    </source>
</evidence>
<keyword evidence="2 11" id="KW-0235">DNA replication</keyword>
<evidence type="ECO:0000256" key="3">
    <source>
        <dbReference type="ARBA" id="ARBA00022741"/>
    </source>
</evidence>
<comment type="caution">
    <text evidence="15">The sequence shown here is derived from an EMBL/GenBank/DDBJ whole genome shotgun (WGS) entry which is preliminary data.</text>
</comment>
<evidence type="ECO:0000256" key="5">
    <source>
        <dbReference type="ARBA" id="ARBA00022806"/>
    </source>
</evidence>
<evidence type="ECO:0000256" key="10">
    <source>
        <dbReference type="ARBA" id="ARBA00048988"/>
    </source>
</evidence>
<dbReference type="Gene3D" id="1.10.486.10">
    <property type="entry name" value="PCRA, domain 4"/>
    <property type="match status" value="1"/>
</dbReference>
<dbReference type="NCBIfam" id="TIGR01074">
    <property type="entry name" value="rep"/>
    <property type="match status" value="1"/>
</dbReference>
<evidence type="ECO:0000259" key="14">
    <source>
        <dbReference type="PROSITE" id="PS51217"/>
    </source>
</evidence>
<proteinExistence type="inferred from homology"/>
<comment type="catalytic activity">
    <reaction evidence="9 11">
        <text>Couples ATP hydrolysis with the unwinding of duplex DNA by translocating in the 3'-5' direction.</text>
        <dbReference type="EC" id="5.6.2.4"/>
    </reaction>
</comment>